<dbReference type="Pfam" id="PF02843">
    <property type="entry name" value="GARS_C"/>
    <property type="match status" value="1"/>
</dbReference>
<evidence type="ECO:0000256" key="9">
    <source>
        <dbReference type="ARBA" id="ARBA00022840"/>
    </source>
</evidence>
<reference evidence="17 18" key="1">
    <citation type="submission" date="2018-10" db="EMBL/GenBank/DDBJ databases">
        <authorList>
            <consortium name="Molecular Microbiology and Infection Unit (UMMI)"/>
            <person name="Machado M."/>
        </authorList>
    </citation>
    <scope>NUCLEOTIDE SEQUENCE [LARGE SCALE GENOMIC DNA]</scope>
    <source>
        <strain evidence="17">FMV2238.02</strain>
    </source>
</reference>
<protein>
    <recommendedName>
        <fullName evidence="4 14">Phosphoribosylamine--glycine ligase</fullName>
        <ecNumber evidence="4 14">6.3.4.13</ecNumber>
    </recommendedName>
    <alternativeName>
        <fullName evidence="14">GARS</fullName>
    </alternativeName>
    <alternativeName>
        <fullName evidence="12 14">Glycinamide ribonucleotide synthetase</fullName>
    </alternativeName>
    <alternativeName>
        <fullName evidence="13 14">Phosphoribosylglycinamide synthetase</fullName>
    </alternativeName>
</protein>
<dbReference type="GO" id="GO:0006189">
    <property type="term" value="P:'de novo' IMP biosynthetic process"/>
    <property type="evidence" value="ECO:0007669"/>
    <property type="project" value="UniProtKB-UniRule"/>
</dbReference>
<keyword evidence="18" id="KW-1185">Reference proteome</keyword>
<comment type="similarity">
    <text evidence="11 14">Belongs to the GARS family.</text>
</comment>
<gene>
    <name evidence="14 17" type="primary">purD</name>
    <name evidence="17" type="ORF">FMV2238Y02_11950</name>
</gene>
<dbReference type="NCBIfam" id="TIGR00877">
    <property type="entry name" value="purD"/>
    <property type="match status" value="1"/>
</dbReference>
<keyword evidence="6" id="KW-0479">Metal-binding</keyword>
<dbReference type="PROSITE" id="PS00184">
    <property type="entry name" value="GARS"/>
    <property type="match status" value="1"/>
</dbReference>
<keyword evidence="9 15" id="KW-0067">ATP-binding</keyword>
<evidence type="ECO:0000256" key="3">
    <source>
        <dbReference type="ARBA" id="ARBA00005174"/>
    </source>
</evidence>
<dbReference type="InterPro" id="IPR020560">
    <property type="entry name" value="PRibGlycinamide_synth_C-dom"/>
</dbReference>
<dbReference type="InterPro" id="IPR000115">
    <property type="entry name" value="PRibGlycinamide_synth"/>
</dbReference>
<evidence type="ECO:0000256" key="7">
    <source>
        <dbReference type="ARBA" id="ARBA00022741"/>
    </source>
</evidence>
<dbReference type="InterPro" id="IPR020561">
    <property type="entry name" value="PRibGlycinamid_synth_ATP-grasp"/>
</dbReference>
<dbReference type="Gene3D" id="3.40.50.20">
    <property type="match status" value="1"/>
</dbReference>
<evidence type="ECO:0000313" key="17">
    <source>
        <dbReference type="EMBL" id="VDC42744.1"/>
    </source>
</evidence>
<dbReference type="InterPro" id="IPR013815">
    <property type="entry name" value="ATP_grasp_subdomain_1"/>
</dbReference>
<comment type="cofactor">
    <cofactor evidence="1">
        <name>Mn(2+)</name>
        <dbReference type="ChEBI" id="CHEBI:29035"/>
    </cofactor>
</comment>
<comment type="cofactor">
    <cofactor evidence="2">
        <name>Mg(2+)</name>
        <dbReference type="ChEBI" id="CHEBI:18420"/>
    </cofactor>
</comment>
<dbReference type="GO" id="GO:0009113">
    <property type="term" value="P:purine nucleobase biosynthetic process"/>
    <property type="evidence" value="ECO:0007669"/>
    <property type="project" value="InterPro"/>
</dbReference>
<evidence type="ECO:0000256" key="2">
    <source>
        <dbReference type="ARBA" id="ARBA00001946"/>
    </source>
</evidence>
<dbReference type="GO" id="GO:0046872">
    <property type="term" value="F:metal ion binding"/>
    <property type="evidence" value="ECO:0007669"/>
    <property type="project" value="UniProtKB-KW"/>
</dbReference>
<evidence type="ECO:0000256" key="11">
    <source>
        <dbReference type="ARBA" id="ARBA00038345"/>
    </source>
</evidence>
<evidence type="ECO:0000256" key="12">
    <source>
        <dbReference type="ARBA" id="ARBA00042242"/>
    </source>
</evidence>
<dbReference type="Pfam" id="PF01071">
    <property type="entry name" value="GARS_A"/>
    <property type="match status" value="1"/>
</dbReference>
<dbReference type="PROSITE" id="PS50975">
    <property type="entry name" value="ATP_GRASP"/>
    <property type="match status" value="1"/>
</dbReference>
<evidence type="ECO:0000256" key="5">
    <source>
        <dbReference type="ARBA" id="ARBA00022598"/>
    </source>
</evidence>
<organism evidence="17 18">
    <name type="scientific">Streptococcus canis</name>
    <dbReference type="NCBI Taxonomy" id="1329"/>
    <lineage>
        <taxon>Bacteria</taxon>
        <taxon>Bacillati</taxon>
        <taxon>Bacillota</taxon>
        <taxon>Bacilli</taxon>
        <taxon>Lactobacillales</taxon>
        <taxon>Streptococcaceae</taxon>
        <taxon>Streptococcus</taxon>
    </lineage>
</organism>
<dbReference type="InterPro" id="IPR037123">
    <property type="entry name" value="PRibGlycinamide_synth_C_sf"/>
</dbReference>
<dbReference type="SUPFAM" id="SSF56059">
    <property type="entry name" value="Glutathione synthetase ATP-binding domain-like"/>
    <property type="match status" value="1"/>
</dbReference>
<evidence type="ECO:0000256" key="6">
    <source>
        <dbReference type="ARBA" id="ARBA00022723"/>
    </source>
</evidence>
<evidence type="ECO:0000256" key="8">
    <source>
        <dbReference type="ARBA" id="ARBA00022755"/>
    </source>
</evidence>
<comment type="catalytic activity">
    <reaction evidence="14">
        <text>5-phospho-beta-D-ribosylamine + glycine + ATP = N(1)-(5-phospho-beta-D-ribosyl)glycinamide + ADP + phosphate + H(+)</text>
        <dbReference type="Rhea" id="RHEA:17453"/>
        <dbReference type="ChEBI" id="CHEBI:15378"/>
        <dbReference type="ChEBI" id="CHEBI:30616"/>
        <dbReference type="ChEBI" id="CHEBI:43474"/>
        <dbReference type="ChEBI" id="CHEBI:57305"/>
        <dbReference type="ChEBI" id="CHEBI:58681"/>
        <dbReference type="ChEBI" id="CHEBI:143788"/>
        <dbReference type="ChEBI" id="CHEBI:456216"/>
        <dbReference type="EC" id="6.3.4.13"/>
    </reaction>
</comment>
<dbReference type="EC" id="6.3.4.13" evidence="4 14"/>
<evidence type="ECO:0000256" key="13">
    <source>
        <dbReference type="ARBA" id="ARBA00042864"/>
    </source>
</evidence>
<dbReference type="InterPro" id="IPR020559">
    <property type="entry name" value="PRibGlycinamide_synth_CS"/>
</dbReference>
<dbReference type="EMBL" id="UXEP01000015">
    <property type="protein sequence ID" value="VDC42744.1"/>
    <property type="molecule type" value="Genomic_DNA"/>
</dbReference>
<dbReference type="HAMAP" id="MF_00138">
    <property type="entry name" value="GARS"/>
    <property type="match status" value="1"/>
</dbReference>
<keyword evidence="8 14" id="KW-0658">Purine biosynthesis</keyword>
<dbReference type="RefSeq" id="WP_125074316.1">
    <property type="nucleotide sequence ID" value="NZ_CP053792.1"/>
</dbReference>
<evidence type="ECO:0000313" key="18">
    <source>
        <dbReference type="Proteomes" id="UP000280759"/>
    </source>
</evidence>
<sequence>MKLLVVGSGGREHAIAKKLLASSQVEEVYVAPGNAGMTLDGLQLVNIAISEHSKLIEFARTNDIAWTFIGPDDALAAGIVDDFNHAGLKAFGPTKLAAELEWSKDFAKEIMVTYGVPTGAYGTFSDFEQAKAYIEEQGAPIVVKADGLALGKGVVVAETVAQAVAAAEEMLVDNKFGDSGARVVIEEFLDGEEFSLFAFVNGDKFYIMPTAQDHKRAYDGDKGPNTGGMGAYAPVPHLPQSVVNTSVETIIKPILDGMIKEGRPYLGVLYAGLILTADGPKVIEFNSRFGDPETQIILPRLTSDFAQNITDILEGKEPAITWQEDGVTLGVVVASNGYPIGYEKGVQLPEKTTGGIITYYAGAHFSENGKALLSNGGRVYMLVTTADNVKAARGRIYEQLADQNTEGLFYRTDIGSKAL</sequence>
<accession>A0A3P5Y9P6</accession>
<keyword evidence="5 14" id="KW-0436">Ligase</keyword>
<evidence type="ECO:0000256" key="1">
    <source>
        <dbReference type="ARBA" id="ARBA00001936"/>
    </source>
</evidence>
<dbReference type="InterPro" id="IPR016185">
    <property type="entry name" value="PreATP-grasp_dom_sf"/>
</dbReference>
<evidence type="ECO:0000259" key="16">
    <source>
        <dbReference type="PROSITE" id="PS50975"/>
    </source>
</evidence>
<dbReference type="GO" id="GO:0005524">
    <property type="term" value="F:ATP binding"/>
    <property type="evidence" value="ECO:0007669"/>
    <property type="project" value="UniProtKB-UniRule"/>
</dbReference>
<dbReference type="Gene3D" id="3.30.1490.20">
    <property type="entry name" value="ATP-grasp fold, A domain"/>
    <property type="match status" value="1"/>
</dbReference>
<dbReference type="PANTHER" id="PTHR43472:SF1">
    <property type="entry name" value="PHOSPHORIBOSYLAMINE--GLYCINE LIGASE, CHLOROPLASTIC"/>
    <property type="match status" value="1"/>
</dbReference>
<dbReference type="SMART" id="SM01210">
    <property type="entry name" value="GARS_C"/>
    <property type="match status" value="1"/>
</dbReference>
<dbReference type="Gene3D" id="3.90.600.10">
    <property type="entry name" value="Phosphoribosylglycinamide synthetase, C-terminal domain"/>
    <property type="match status" value="1"/>
</dbReference>
<dbReference type="InterPro" id="IPR011761">
    <property type="entry name" value="ATP-grasp"/>
</dbReference>
<keyword evidence="7 15" id="KW-0547">Nucleotide-binding</keyword>
<dbReference type="FunFam" id="3.30.470.20:FF:000018">
    <property type="entry name" value="Trifunctional purine biosynthetic protein adenosine-3"/>
    <property type="match status" value="1"/>
</dbReference>
<dbReference type="PANTHER" id="PTHR43472">
    <property type="entry name" value="PHOSPHORIBOSYLAMINE--GLYCINE LIGASE"/>
    <property type="match status" value="1"/>
</dbReference>
<evidence type="ECO:0000256" key="10">
    <source>
        <dbReference type="ARBA" id="ARBA00023211"/>
    </source>
</evidence>
<evidence type="ECO:0000256" key="15">
    <source>
        <dbReference type="PROSITE-ProRule" id="PRU00409"/>
    </source>
</evidence>
<dbReference type="AlphaFoldDB" id="A0A3P5Y9P6"/>
<evidence type="ECO:0000256" key="14">
    <source>
        <dbReference type="HAMAP-Rule" id="MF_00138"/>
    </source>
</evidence>
<evidence type="ECO:0000256" key="4">
    <source>
        <dbReference type="ARBA" id="ARBA00013255"/>
    </source>
</evidence>
<name>A0A3P5Y9P6_STRCB</name>
<dbReference type="InterPro" id="IPR020562">
    <property type="entry name" value="PRibGlycinamide_synth_N"/>
</dbReference>
<dbReference type="SUPFAM" id="SSF51246">
    <property type="entry name" value="Rudiment single hybrid motif"/>
    <property type="match status" value="1"/>
</dbReference>
<dbReference type="SMART" id="SM01209">
    <property type="entry name" value="GARS_A"/>
    <property type="match status" value="1"/>
</dbReference>
<dbReference type="UniPathway" id="UPA00074">
    <property type="reaction ID" value="UER00125"/>
</dbReference>
<dbReference type="GO" id="GO:0004637">
    <property type="term" value="F:phosphoribosylamine-glycine ligase activity"/>
    <property type="evidence" value="ECO:0007669"/>
    <property type="project" value="UniProtKB-UniRule"/>
</dbReference>
<dbReference type="Pfam" id="PF02844">
    <property type="entry name" value="GARS_N"/>
    <property type="match status" value="1"/>
</dbReference>
<feature type="domain" description="ATP-grasp" evidence="16">
    <location>
        <begin position="108"/>
        <end position="314"/>
    </location>
</feature>
<dbReference type="InterPro" id="IPR011054">
    <property type="entry name" value="Rudment_hybrid_motif"/>
</dbReference>
<dbReference type="FunFam" id="3.30.1490.20:FF:000006">
    <property type="entry name" value="phosphoribosylamine--glycine ligase, chloroplastic-like"/>
    <property type="match status" value="1"/>
</dbReference>
<dbReference type="Gene3D" id="3.30.470.20">
    <property type="entry name" value="ATP-grasp fold, B domain"/>
    <property type="match status" value="1"/>
</dbReference>
<proteinExistence type="inferred from homology"/>
<keyword evidence="10" id="KW-0464">Manganese</keyword>
<dbReference type="Proteomes" id="UP000280759">
    <property type="component" value="Unassembled WGS sequence"/>
</dbReference>
<dbReference type="SUPFAM" id="SSF52440">
    <property type="entry name" value="PreATP-grasp domain"/>
    <property type="match status" value="1"/>
</dbReference>
<comment type="pathway">
    <text evidence="3 14">Purine metabolism; IMP biosynthesis via de novo pathway; N(1)-(5-phospho-D-ribosyl)glycinamide from 5-phospho-alpha-D-ribose 1-diphosphate: step 2/2.</text>
</comment>